<feature type="transmembrane region" description="Helical" evidence="8">
    <location>
        <begin position="294"/>
        <end position="314"/>
    </location>
</feature>
<dbReference type="PANTHER" id="PTHR48022">
    <property type="entry name" value="PLASTIDIC GLUCOSE TRANSPORTER 4"/>
    <property type="match status" value="1"/>
</dbReference>
<keyword evidence="5 8" id="KW-1133">Transmembrane helix</keyword>
<comment type="similarity">
    <text evidence="2 7">Belongs to the major facilitator superfamily. Sugar transporter (TC 2.A.1.1) family.</text>
</comment>
<dbReference type="InterPro" id="IPR005828">
    <property type="entry name" value="MFS_sugar_transport-like"/>
</dbReference>
<evidence type="ECO:0000256" key="4">
    <source>
        <dbReference type="ARBA" id="ARBA00022692"/>
    </source>
</evidence>
<dbReference type="EMBL" id="AP018492">
    <property type="protein sequence ID" value="BBC61538.1"/>
    <property type="molecule type" value="Genomic_DNA"/>
</dbReference>
<dbReference type="NCBIfam" id="TIGR00879">
    <property type="entry name" value="SP"/>
    <property type="match status" value="1"/>
</dbReference>
<feature type="transmembrane region" description="Helical" evidence="8">
    <location>
        <begin position="419"/>
        <end position="439"/>
    </location>
</feature>
<dbReference type="Pfam" id="PF00083">
    <property type="entry name" value="Sugar_tr"/>
    <property type="match status" value="1"/>
</dbReference>
<feature type="transmembrane region" description="Helical" evidence="8">
    <location>
        <begin position="12"/>
        <end position="37"/>
    </location>
</feature>
<dbReference type="GO" id="GO:0005351">
    <property type="term" value="F:carbohydrate:proton symporter activity"/>
    <property type="evidence" value="ECO:0007669"/>
    <property type="project" value="TreeGrafter"/>
</dbReference>
<dbReference type="PROSITE" id="PS00216">
    <property type="entry name" value="SUGAR_TRANSPORT_1"/>
    <property type="match status" value="1"/>
</dbReference>
<keyword evidence="3 7" id="KW-0813">Transport</keyword>
<dbReference type="AlphaFoldDB" id="A0A2Z5Y454"/>
<evidence type="ECO:0000313" key="10">
    <source>
        <dbReference type="EMBL" id="BBC61538.1"/>
    </source>
</evidence>
<keyword evidence="4 8" id="KW-0812">Transmembrane</keyword>
<evidence type="ECO:0000256" key="2">
    <source>
        <dbReference type="ARBA" id="ARBA00010992"/>
    </source>
</evidence>
<dbReference type="PROSITE" id="PS50850">
    <property type="entry name" value="MFS"/>
    <property type="match status" value="1"/>
</dbReference>
<accession>A0A2Z5Y454</accession>
<gene>
    <name evidence="10" type="ORF">DAT561_1440</name>
</gene>
<keyword evidence="6 8" id="KW-0472">Membrane</keyword>
<dbReference type="InterPro" id="IPR003663">
    <property type="entry name" value="Sugar/inositol_transpt"/>
</dbReference>
<feature type="transmembrane region" description="Helical" evidence="8">
    <location>
        <begin position="49"/>
        <end position="68"/>
    </location>
</feature>
<protein>
    <submittedName>
        <fullName evidence="10">Arabinose-proton symporter</fullName>
    </submittedName>
</protein>
<dbReference type="InterPro" id="IPR050360">
    <property type="entry name" value="MFS_Sugar_Transporters"/>
</dbReference>
<feature type="transmembrane region" description="Helical" evidence="8">
    <location>
        <begin position="255"/>
        <end position="278"/>
    </location>
</feature>
<dbReference type="Proteomes" id="UP000269226">
    <property type="component" value="Chromosome"/>
</dbReference>
<feature type="transmembrane region" description="Helical" evidence="8">
    <location>
        <begin position="351"/>
        <end position="377"/>
    </location>
</feature>
<feature type="domain" description="Major facilitator superfamily (MFS) profile" evidence="9">
    <location>
        <begin position="12"/>
        <end position="443"/>
    </location>
</feature>
<evidence type="ECO:0000256" key="5">
    <source>
        <dbReference type="ARBA" id="ARBA00022989"/>
    </source>
</evidence>
<name>A0A2Z5Y454_9ENTE</name>
<comment type="subcellular location">
    <subcellularLocation>
        <location evidence="1">Cell membrane</location>
        <topology evidence="1">Multi-pass membrane protein</topology>
    </subcellularLocation>
</comment>
<feature type="transmembrane region" description="Helical" evidence="8">
    <location>
        <begin position="140"/>
        <end position="158"/>
    </location>
</feature>
<feature type="transmembrane region" description="Helical" evidence="8">
    <location>
        <begin position="170"/>
        <end position="192"/>
    </location>
</feature>
<evidence type="ECO:0000256" key="3">
    <source>
        <dbReference type="ARBA" id="ARBA00022448"/>
    </source>
</evidence>
<feature type="transmembrane region" description="Helical" evidence="8">
    <location>
        <begin position="326"/>
        <end position="345"/>
    </location>
</feature>
<feature type="transmembrane region" description="Helical" evidence="8">
    <location>
        <begin position="80"/>
        <end position="98"/>
    </location>
</feature>
<proteinExistence type="inferred from homology"/>
<feature type="transmembrane region" description="Helical" evidence="8">
    <location>
        <begin position="389"/>
        <end position="413"/>
    </location>
</feature>
<dbReference type="SUPFAM" id="SSF103473">
    <property type="entry name" value="MFS general substrate transporter"/>
    <property type="match status" value="1"/>
</dbReference>
<dbReference type="PRINTS" id="PR00171">
    <property type="entry name" value="SUGRTRNSPORT"/>
</dbReference>
<dbReference type="GO" id="GO:0005886">
    <property type="term" value="C:plasma membrane"/>
    <property type="evidence" value="ECO:0007669"/>
    <property type="project" value="UniProtKB-SubCell"/>
</dbReference>
<sequence length="458" mass="50372">MKKEKKISATYIYFFGAFGGILFGYDIGVMTGALPFLQIDWHLTHNAAIIGWITSSVMLGAIFGGALAGTLSDKFGRRKMILISSIVFIAGSLLSAIAPNQGQYYLIIVRIGLGLAVGAASALVPSYMSEMAPANLRGRLSGINQVMIVIGMLSSYIVDYLLKNLPGTFTWRFMLGAASIPGLILFLGVLALPESPRFLIQINKIDEAKQVLSYIRKPNEVTNELNEILTTTKQTQQTQHTTSWKTLLTNKYRPLVIAGIGVAAFQQFQGANAIYYYIPLIVQKATGHAASDDLIWPIIQGIISLIGALLFLVIADKFNRRTLLEVGGIVMCLSFILPAVISMLVKSATNHFLIVFFLFLYVAFYSFTWAPLTWVIVGEIFPLSIRGRASGLASSLNWLGSFLVGLLFPIMTAHMSQEIVFAIFGVICLLGVLFVQFFVPETRGRTLEQIEQEAETKR</sequence>
<evidence type="ECO:0000256" key="6">
    <source>
        <dbReference type="ARBA" id="ARBA00023136"/>
    </source>
</evidence>
<dbReference type="InterPro" id="IPR036259">
    <property type="entry name" value="MFS_trans_sf"/>
</dbReference>
<dbReference type="InterPro" id="IPR020846">
    <property type="entry name" value="MFS_dom"/>
</dbReference>
<dbReference type="GeneID" id="57043974"/>
<feature type="transmembrane region" description="Helical" evidence="8">
    <location>
        <begin position="104"/>
        <end position="128"/>
    </location>
</feature>
<organism evidence="10 11">
    <name type="scientific">Melissococcus plutonius</name>
    <dbReference type="NCBI Taxonomy" id="33970"/>
    <lineage>
        <taxon>Bacteria</taxon>
        <taxon>Bacillati</taxon>
        <taxon>Bacillota</taxon>
        <taxon>Bacilli</taxon>
        <taxon>Lactobacillales</taxon>
        <taxon>Enterococcaceae</taxon>
        <taxon>Melissococcus</taxon>
    </lineage>
</organism>
<evidence type="ECO:0000313" key="11">
    <source>
        <dbReference type="Proteomes" id="UP000269226"/>
    </source>
</evidence>
<evidence type="ECO:0000259" key="9">
    <source>
        <dbReference type="PROSITE" id="PS50850"/>
    </source>
</evidence>
<reference evidence="10 11" key="1">
    <citation type="submission" date="2018-01" db="EMBL/GenBank/DDBJ databases">
        <title>Whole genome sequence of Melissococcus plutonius DAT561.</title>
        <authorList>
            <person name="Okumura K."/>
            <person name="Takamatsu D."/>
            <person name="Okura M."/>
        </authorList>
    </citation>
    <scope>NUCLEOTIDE SEQUENCE [LARGE SCALE GENOMIC DNA]</scope>
    <source>
        <strain evidence="10 11">DAT561</strain>
    </source>
</reference>
<evidence type="ECO:0000256" key="7">
    <source>
        <dbReference type="RuleBase" id="RU003346"/>
    </source>
</evidence>
<dbReference type="PANTHER" id="PTHR48022:SF2">
    <property type="entry name" value="PLASTIDIC GLUCOSE TRANSPORTER 4"/>
    <property type="match status" value="1"/>
</dbReference>
<dbReference type="FunFam" id="1.20.1250.20:FF:000134">
    <property type="entry name" value="MFS sugar transporter protein"/>
    <property type="match status" value="1"/>
</dbReference>
<evidence type="ECO:0000256" key="1">
    <source>
        <dbReference type="ARBA" id="ARBA00004651"/>
    </source>
</evidence>
<dbReference type="InterPro" id="IPR005829">
    <property type="entry name" value="Sugar_transporter_CS"/>
</dbReference>
<dbReference type="Gene3D" id="1.20.1250.20">
    <property type="entry name" value="MFS general substrate transporter like domains"/>
    <property type="match status" value="1"/>
</dbReference>
<evidence type="ECO:0000256" key="8">
    <source>
        <dbReference type="SAM" id="Phobius"/>
    </source>
</evidence>
<dbReference type="RefSeq" id="WP_015695343.1">
    <property type="nucleotide sequence ID" value="NZ_AP018492.1"/>
</dbReference>